<feature type="transmembrane region" description="Helical" evidence="8">
    <location>
        <begin position="376"/>
        <end position="398"/>
    </location>
</feature>
<dbReference type="GO" id="GO:0043190">
    <property type="term" value="C:ATP-binding cassette (ABC) transporter complex"/>
    <property type="evidence" value="ECO:0007669"/>
    <property type="project" value="InterPro"/>
</dbReference>
<evidence type="ECO:0000313" key="10">
    <source>
        <dbReference type="EMBL" id="SPR96498.1"/>
    </source>
</evidence>
<keyword evidence="5 8" id="KW-0472">Membrane</keyword>
<evidence type="ECO:0000256" key="6">
    <source>
        <dbReference type="ARBA" id="ARBA00035642"/>
    </source>
</evidence>
<dbReference type="Pfam" id="PF04069">
    <property type="entry name" value="OpuAC"/>
    <property type="match status" value="1"/>
</dbReference>
<dbReference type="FunFam" id="1.10.3720.10:FF:000001">
    <property type="entry name" value="Glycine betaine ABC transporter, permease"/>
    <property type="match status" value="1"/>
</dbReference>
<comment type="similarity">
    <text evidence="6">In the C-terminal section; belongs to the OsmX family.</text>
</comment>
<dbReference type="GO" id="GO:0022857">
    <property type="term" value="F:transmembrane transporter activity"/>
    <property type="evidence" value="ECO:0007669"/>
    <property type="project" value="InterPro"/>
</dbReference>
<comment type="subcellular location">
    <subcellularLocation>
        <location evidence="1 8">Cell membrane</location>
        <topology evidence="1 8">Multi-pass membrane protein</topology>
    </subcellularLocation>
</comment>
<dbReference type="InterPro" id="IPR035906">
    <property type="entry name" value="MetI-like_sf"/>
</dbReference>
<protein>
    <submittedName>
        <fullName evidence="10">Putative ABC-type glycine betaine transport system, Substrate-binding inner membrane component</fullName>
    </submittedName>
</protein>
<reference evidence="10 11" key="1">
    <citation type="submission" date="2018-01" db="EMBL/GenBank/DDBJ databases">
        <authorList>
            <person name="Gaut B.S."/>
            <person name="Morton B.R."/>
            <person name="Clegg M.T."/>
            <person name="Duvall M.R."/>
        </authorList>
    </citation>
    <scope>NUCLEOTIDE SEQUENCE [LARGE SCALE GENOMIC DNA]</scope>
    <source>
        <strain evidence="10">Cupriavidus taiwanensis cmp 52</strain>
    </source>
</reference>
<keyword evidence="4 8" id="KW-1133">Transmembrane helix</keyword>
<dbReference type="SUPFAM" id="SSF161098">
    <property type="entry name" value="MetI-like"/>
    <property type="match status" value="1"/>
</dbReference>
<feature type="transmembrane region" description="Helical" evidence="8">
    <location>
        <begin position="347"/>
        <end position="369"/>
    </location>
</feature>
<organism evidence="10 11">
    <name type="scientific">Cupriavidus taiwanensis</name>
    <dbReference type="NCBI Taxonomy" id="164546"/>
    <lineage>
        <taxon>Bacteria</taxon>
        <taxon>Pseudomonadati</taxon>
        <taxon>Pseudomonadota</taxon>
        <taxon>Betaproteobacteria</taxon>
        <taxon>Burkholderiales</taxon>
        <taxon>Burkholderiaceae</taxon>
        <taxon>Cupriavidus</taxon>
    </lineage>
</organism>
<dbReference type="InterPro" id="IPR000515">
    <property type="entry name" value="MetI-like"/>
</dbReference>
<dbReference type="InterPro" id="IPR007210">
    <property type="entry name" value="ABC_Gly_betaine_transp_sub-bd"/>
</dbReference>
<comment type="similarity">
    <text evidence="8">Belongs to the binding-protein-dependent transport system permease family.</text>
</comment>
<dbReference type="Gene3D" id="3.40.190.10">
    <property type="entry name" value="Periplasmic binding protein-like II"/>
    <property type="match status" value="1"/>
</dbReference>
<dbReference type="Pfam" id="PF00528">
    <property type="entry name" value="BPD_transp_1"/>
    <property type="match status" value="1"/>
</dbReference>
<name>A0A375IV59_9BURK</name>
<dbReference type="Gene3D" id="1.10.3720.10">
    <property type="entry name" value="MetI-like"/>
    <property type="match status" value="1"/>
</dbReference>
<evidence type="ECO:0000256" key="4">
    <source>
        <dbReference type="ARBA" id="ARBA00022989"/>
    </source>
</evidence>
<dbReference type="EMBL" id="OVTA01000003">
    <property type="protein sequence ID" value="SPR96498.1"/>
    <property type="molecule type" value="Genomic_DNA"/>
</dbReference>
<dbReference type="PROSITE" id="PS50928">
    <property type="entry name" value="ABC_TM1"/>
    <property type="match status" value="1"/>
</dbReference>
<feature type="transmembrane region" description="Helical" evidence="8">
    <location>
        <begin position="458"/>
        <end position="484"/>
    </location>
</feature>
<evidence type="ECO:0000256" key="8">
    <source>
        <dbReference type="RuleBase" id="RU363032"/>
    </source>
</evidence>
<keyword evidence="3 8" id="KW-0812">Transmembrane</keyword>
<dbReference type="Proteomes" id="UP000256805">
    <property type="component" value="Unassembled WGS sequence"/>
</dbReference>
<evidence type="ECO:0000256" key="5">
    <source>
        <dbReference type="ARBA" id="ARBA00023136"/>
    </source>
</evidence>
<proteinExistence type="inferred from homology"/>
<accession>A0A375IV59</accession>
<evidence type="ECO:0000256" key="1">
    <source>
        <dbReference type="ARBA" id="ARBA00004651"/>
    </source>
</evidence>
<dbReference type="PANTHER" id="PTHR30177:SF4">
    <property type="entry name" value="OSMOPROTECTANT IMPORT PERMEASE PROTEIN OSMW"/>
    <property type="match status" value="1"/>
</dbReference>
<feature type="transmembrane region" description="Helical" evidence="8">
    <location>
        <begin position="504"/>
        <end position="530"/>
    </location>
</feature>
<dbReference type="GO" id="GO:0031460">
    <property type="term" value="P:glycine betaine transport"/>
    <property type="evidence" value="ECO:0007669"/>
    <property type="project" value="UniProtKB-ARBA"/>
</dbReference>
<evidence type="ECO:0000256" key="7">
    <source>
        <dbReference type="ARBA" id="ARBA00035652"/>
    </source>
</evidence>
<evidence type="ECO:0000256" key="3">
    <source>
        <dbReference type="ARBA" id="ARBA00022692"/>
    </source>
</evidence>
<gene>
    <name evidence="10" type="ORF">CBM2634_A110098</name>
</gene>
<comment type="similarity">
    <text evidence="7">In the N-terminal section; belongs to the binding-protein-dependent transport system permease family.</text>
</comment>
<evidence type="ECO:0000256" key="2">
    <source>
        <dbReference type="ARBA" id="ARBA00022448"/>
    </source>
</evidence>
<feature type="transmembrane region" description="Helical" evidence="8">
    <location>
        <begin position="404"/>
        <end position="422"/>
    </location>
</feature>
<sequence length="537" mass="56844">MPDAHRPTKRTDVFAWLPGNWHDHERPTLWRVALWVLTTALMIAEPAQAADPLRVGSKRFTESYVLGELLTQAAGPPGTAQHHQGLGNTAIVFEALKAGSIDLYPEYTGTLAAEILKLPPGAGLEDIQRALAPLGLGATIPLGFENTYALAVSDTRPLHLRRLSDLAAQPRLRLGLSHEFLGRADGWPGLASRYGLPQQPVGLDHGVAYEALAAGQVDAIDIYSTDAKILKYRLRVLEDDRRYFPRYDAVVVYRLDVPRRFPQAWQALQRLSGRISAADMVAMNAAAEIDRKPFDLVAREFLAQGPNPGTETAAAPASEAAAAGTSARGLLGALLGPDTNRLARRHVGLVAGAVGAATLAGVPLGILAARRRRTGQVVLGAVSVLQTVPSLALLAMLIPLLGRIGVWPALVALFLYALLPIVRNTATGLEQVPAGMRDAARALGLRGGQVLRYVELPLALPVLLAGVKTAAIISVGTATIAAFVGAGGFGERIATGLALNDTTLLLAGAIPAAVLALAVQAAFEALEWALRRHRGAR</sequence>
<dbReference type="AlphaFoldDB" id="A0A375IV59"/>
<keyword evidence="2 8" id="KW-0813">Transport</keyword>
<dbReference type="InterPro" id="IPR051204">
    <property type="entry name" value="ABC_transp_perm/SBD"/>
</dbReference>
<dbReference type="Gene3D" id="3.40.190.120">
    <property type="entry name" value="Osmoprotection protein (prox), domain 2"/>
    <property type="match status" value="1"/>
</dbReference>
<dbReference type="CDD" id="cd06261">
    <property type="entry name" value="TM_PBP2"/>
    <property type="match status" value="1"/>
</dbReference>
<evidence type="ECO:0000313" key="11">
    <source>
        <dbReference type="Proteomes" id="UP000256805"/>
    </source>
</evidence>
<dbReference type="SUPFAM" id="SSF53850">
    <property type="entry name" value="Periplasmic binding protein-like II"/>
    <property type="match status" value="1"/>
</dbReference>
<evidence type="ECO:0000259" key="9">
    <source>
        <dbReference type="PROSITE" id="PS50928"/>
    </source>
</evidence>
<dbReference type="PANTHER" id="PTHR30177">
    <property type="entry name" value="GLYCINE BETAINE/L-PROLINE TRANSPORT SYSTEM PERMEASE PROTEIN PROW"/>
    <property type="match status" value="1"/>
</dbReference>
<feature type="domain" description="ABC transmembrane type-1" evidence="9">
    <location>
        <begin position="343"/>
        <end position="523"/>
    </location>
</feature>